<proteinExistence type="predicted"/>
<evidence type="ECO:0000313" key="2">
    <source>
        <dbReference type="Proteomes" id="UP000245838"/>
    </source>
</evidence>
<accession>A0A193QGA3</accession>
<name>A0A193QGA3_SODGM</name>
<organism evidence="1 2">
    <name type="scientific">Sodalis glossinidius (strain morsitans)</name>
    <dbReference type="NCBI Taxonomy" id="343509"/>
    <lineage>
        <taxon>Bacteria</taxon>
        <taxon>Pseudomonadati</taxon>
        <taxon>Pseudomonadota</taxon>
        <taxon>Gammaproteobacteria</taxon>
        <taxon>Enterobacterales</taxon>
        <taxon>Bruguierivoracaceae</taxon>
        <taxon>Sodalis</taxon>
    </lineage>
</organism>
<protein>
    <recommendedName>
        <fullName evidence="3">F-box domain-containing protein</fullName>
    </recommendedName>
</protein>
<dbReference type="Proteomes" id="UP000245838">
    <property type="component" value="Chromosome sggmmb4_Chromosome"/>
</dbReference>
<gene>
    <name evidence="1" type="ORF">SGGMMB4_01143</name>
</gene>
<dbReference type="AlphaFoldDB" id="A0A193QGA3"/>
<evidence type="ECO:0008006" key="3">
    <source>
        <dbReference type="Google" id="ProtNLM"/>
    </source>
</evidence>
<evidence type="ECO:0000313" key="1">
    <source>
        <dbReference type="EMBL" id="CRL44191.1"/>
    </source>
</evidence>
<reference evidence="1 2" key="1">
    <citation type="submission" date="2015-05" db="EMBL/GenBank/DDBJ databases">
        <authorList>
            <person name="Goodhead I."/>
        </authorList>
    </citation>
    <scope>NUCLEOTIDE SEQUENCE [LARGE SCALE GENOMIC DNA]</scope>
    <source>
        <strain evidence="2">morsitans</strain>
    </source>
</reference>
<sequence>MLEHIFNYIGNDKFNVRLTCHAFNDVVERTLNEYELFKIAYSELLLKSSFDSKLINDLIKQSEEEKRFVLKNCQVLHKAGFDMSHILTLDKKDDKTQPSLFY</sequence>
<dbReference type="EMBL" id="LN854557">
    <property type="protein sequence ID" value="CRL44191.1"/>
    <property type="molecule type" value="Genomic_DNA"/>
</dbReference>